<evidence type="ECO:0000256" key="6">
    <source>
        <dbReference type="ARBA" id="ARBA00022723"/>
    </source>
</evidence>
<evidence type="ECO:0000256" key="2">
    <source>
        <dbReference type="ARBA" id="ARBA00004524"/>
    </source>
</evidence>
<dbReference type="InterPro" id="IPR050196">
    <property type="entry name" value="Cytochrome_P450_Monoox"/>
</dbReference>
<evidence type="ECO:0000256" key="9">
    <source>
        <dbReference type="ARBA" id="ARBA00023002"/>
    </source>
</evidence>
<evidence type="ECO:0000313" key="12">
    <source>
        <dbReference type="EMBL" id="ODM93829.1"/>
    </source>
</evidence>
<dbReference type="PANTHER" id="PTHR24291">
    <property type="entry name" value="CYTOCHROME P450 FAMILY 4"/>
    <property type="match status" value="1"/>
</dbReference>
<dbReference type="PANTHER" id="PTHR24291:SF189">
    <property type="entry name" value="CYTOCHROME P450 4C3-RELATED"/>
    <property type="match status" value="1"/>
</dbReference>
<dbReference type="GO" id="GO:0005789">
    <property type="term" value="C:endoplasmic reticulum membrane"/>
    <property type="evidence" value="ECO:0007669"/>
    <property type="project" value="UniProtKB-SubCell"/>
</dbReference>
<evidence type="ECO:0000256" key="7">
    <source>
        <dbReference type="ARBA" id="ARBA00022824"/>
    </source>
</evidence>
<evidence type="ECO:0000256" key="1">
    <source>
        <dbReference type="ARBA" id="ARBA00001971"/>
    </source>
</evidence>
<accession>A0A1D2ML97</accession>
<keyword evidence="5" id="KW-0349">Heme</keyword>
<keyword evidence="13" id="KW-1185">Reference proteome</keyword>
<dbReference type="STRING" id="48709.A0A1D2ML97"/>
<evidence type="ECO:0000256" key="8">
    <source>
        <dbReference type="ARBA" id="ARBA00022848"/>
    </source>
</evidence>
<comment type="subcellular location">
    <subcellularLocation>
        <location evidence="3">Endoplasmic reticulum membrane</location>
    </subcellularLocation>
    <subcellularLocation>
        <location evidence="2">Microsome membrane</location>
    </subcellularLocation>
</comment>
<keyword evidence="9" id="KW-0560">Oxidoreductase</keyword>
<dbReference type="GO" id="GO:0046872">
    <property type="term" value="F:metal ion binding"/>
    <property type="evidence" value="ECO:0007669"/>
    <property type="project" value="UniProtKB-KW"/>
</dbReference>
<evidence type="ECO:0000256" key="5">
    <source>
        <dbReference type="ARBA" id="ARBA00022617"/>
    </source>
</evidence>
<evidence type="ECO:0000256" key="11">
    <source>
        <dbReference type="ARBA" id="ARBA00023136"/>
    </source>
</evidence>
<keyword evidence="10" id="KW-0408">Iron</keyword>
<protein>
    <submittedName>
        <fullName evidence="12">Cytochrome P450 4C1</fullName>
    </submittedName>
</protein>
<sequence length="181" mass="21267">MGRKVFVQQKSDSEYVKAIYRLSELVQYRQLRPWLHPGFLWRLSPAGRENEECLKILHGFTDLVIRERKQERLEMMKEPSKEKETKEDDGVYMSWRKSKAGVFRHWLLMAQADRGRETGLGRALRIVWPVIGKKADKVRTSLDEEVCSFCKGPYCVLDVWHLAFFIGSGQRHWIGEKARAL</sequence>
<evidence type="ECO:0000313" key="13">
    <source>
        <dbReference type="Proteomes" id="UP000094527"/>
    </source>
</evidence>
<keyword evidence="8" id="KW-0492">Microsome</keyword>
<keyword evidence="11" id="KW-0472">Membrane</keyword>
<proteinExistence type="inferred from homology"/>
<comment type="cofactor">
    <cofactor evidence="1">
        <name>heme</name>
        <dbReference type="ChEBI" id="CHEBI:30413"/>
    </cofactor>
</comment>
<comment type="caution">
    <text evidence="12">The sequence shown here is derived from an EMBL/GenBank/DDBJ whole genome shotgun (WGS) entry which is preliminary data.</text>
</comment>
<organism evidence="12 13">
    <name type="scientific">Orchesella cincta</name>
    <name type="common">Springtail</name>
    <name type="synonym">Podura cincta</name>
    <dbReference type="NCBI Taxonomy" id="48709"/>
    <lineage>
        <taxon>Eukaryota</taxon>
        <taxon>Metazoa</taxon>
        <taxon>Ecdysozoa</taxon>
        <taxon>Arthropoda</taxon>
        <taxon>Hexapoda</taxon>
        <taxon>Collembola</taxon>
        <taxon>Entomobryomorpha</taxon>
        <taxon>Entomobryoidea</taxon>
        <taxon>Orchesellidae</taxon>
        <taxon>Orchesellinae</taxon>
        <taxon>Orchesella</taxon>
    </lineage>
</organism>
<evidence type="ECO:0000256" key="3">
    <source>
        <dbReference type="ARBA" id="ARBA00004586"/>
    </source>
</evidence>
<comment type="similarity">
    <text evidence="4">Belongs to the cytochrome P450 family.</text>
</comment>
<evidence type="ECO:0000256" key="10">
    <source>
        <dbReference type="ARBA" id="ARBA00023004"/>
    </source>
</evidence>
<dbReference type="OrthoDB" id="1470350at2759"/>
<dbReference type="EMBL" id="LJIJ01000905">
    <property type="protein sequence ID" value="ODM93829.1"/>
    <property type="molecule type" value="Genomic_DNA"/>
</dbReference>
<reference evidence="12 13" key="1">
    <citation type="journal article" date="2016" name="Genome Biol. Evol.">
        <title>Gene Family Evolution Reflects Adaptation to Soil Environmental Stressors in the Genome of the Collembolan Orchesella cincta.</title>
        <authorList>
            <person name="Faddeeva-Vakhrusheva A."/>
            <person name="Derks M.F."/>
            <person name="Anvar S.Y."/>
            <person name="Agamennone V."/>
            <person name="Suring W."/>
            <person name="Smit S."/>
            <person name="van Straalen N.M."/>
            <person name="Roelofs D."/>
        </authorList>
    </citation>
    <scope>NUCLEOTIDE SEQUENCE [LARGE SCALE GENOMIC DNA]</scope>
    <source>
        <tissue evidence="12">Mixed pool</tissue>
    </source>
</reference>
<evidence type="ECO:0000256" key="4">
    <source>
        <dbReference type="ARBA" id="ARBA00010617"/>
    </source>
</evidence>
<keyword evidence="6" id="KW-0479">Metal-binding</keyword>
<dbReference type="GO" id="GO:0016491">
    <property type="term" value="F:oxidoreductase activity"/>
    <property type="evidence" value="ECO:0007669"/>
    <property type="project" value="UniProtKB-KW"/>
</dbReference>
<dbReference type="AlphaFoldDB" id="A0A1D2ML97"/>
<gene>
    <name evidence="12" type="ORF">Ocin01_12852</name>
</gene>
<dbReference type="Proteomes" id="UP000094527">
    <property type="component" value="Unassembled WGS sequence"/>
</dbReference>
<name>A0A1D2ML97_ORCCI</name>
<keyword evidence="7" id="KW-0256">Endoplasmic reticulum</keyword>